<dbReference type="Proteomes" id="UP000187209">
    <property type="component" value="Unassembled WGS sequence"/>
</dbReference>
<sequence length="427" mass="49118">MAKKCSFDNDCLGEPSAECSCRNPTILLCEKHLQIHIMSSSTQNHKIKSLIVPIPNDKKQIISTEILKIKINLSIFSQEYTNKVRELVERIYNKYSKCMGKIKKLDNSLTEMHELVNNIKEIKLYEKHPEIVSVLLNEKENLIKKFQDLNLVNLEFVYKGNVIAAKLRENTVRNMNIESESLVQGLCNKGHKLYLSIDNNKYYSYLNGQNTNTICDVCRSFISSNGLHCRICSFDLCDSCIIKKNYFKYPKLTCSKHHELFWVDNFKGSHVTCDLCGYSYSNCGWKCYTCDYDSCIKCGLRKGVLAPFVNPITCSEGHKLHCLDTSNVSICSLCQANIDYPHWRCEECAYSLCRNCCSLRGFNFIYCQNNHQMVTHKKGKFSWGFKSTTCKECMKKLDDTGFTCRTCKAFLCEACFAIRPNSFFKSS</sequence>
<dbReference type="InterPro" id="IPR046349">
    <property type="entry name" value="C1-like_sf"/>
</dbReference>
<accession>A0A1R2B4Z1</accession>
<dbReference type="AlphaFoldDB" id="A0A1R2B4Z1"/>
<proteinExistence type="predicted"/>
<keyword evidence="2" id="KW-1185">Reference proteome</keyword>
<reference evidence="1 2" key="1">
    <citation type="submission" date="2016-11" db="EMBL/GenBank/DDBJ databases">
        <title>The macronuclear genome of Stentor coeruleus: a giant cell with tiny introns.</title>
        <authorList>
            <person name="Slabodnick M."/>
            <person name="Ruby J.G."/>
            <person name="Reiff S.B."/>
            <person name="Swart E.C."/>
            <person name="Gosai S."/>
            <person name="Prabakaran S."/>
            <person name="Witkowska E."/>
            <person name="Larue G.E."/>
            <person name="Fisher S."/>
            <person name="Freeman R.M."/>
            <person name="Gunawardena J."/>
            <person name="Chu W."/>
            <person name="Stover N.A."/>
            <person name="Gregory B.D."/>
            <person name="Nowacki M."/>
            <person name="Derisi J."/>
            <person name="Roy S.W."/>
            <person name="Marshall W.F."/>
            <person name="Sood P."/>
        </authorList>
    </citation>
    <scope>NUCLEOTIDE SEQUENCE [LARGE SCALE GENOMIC DNA]</scope>
    <source>
        <strain evidence="1">WM001</strain>
    </source>
</reference>
<comment type="caution">
    <text evidence="1">The sequence shown here is derived from an EMBL/GenBank/DDBJ whole genome shotgun (WGS) entry which is preliminary data.</text>
</comment>
<name>A0A1R2B4Z1_9CILI</name>
<evidence type="ECO:0000313" key="2">
    <source>
        <dbReference type="Proteomes" id="UP000187209"/>
    </source>
</evidence>
<gene>
    <name evidence="1" type="ORF">SteCoe_29964</name>
</gene>
<dbReference type="OrthoDB" id="24526at2759"/>
<dbReference type="Gene3D" id="3.30.60.20">
    <property type="match status" value="1"/>
</dbReference>
<dbReference type="SUPFAM" id="SSF57889">
    <property type="entry name" value="Cysteine-rich domain"/>
    <property type="match status" value="1"/>
</dbReference>
<evidence type="ECO:0008006" key="3">
    <source>
        <dbReference type="Google" id="ProtNLM"/>
    </source>
</evidence>
<evidence type="ECO:0000313" key="1">
    <source>
        <dbReference type="EMBL" id="OMJ71745.1"/>
    </source>
</evidence>
<dbReference type="EMBL" id="MPUH01000960">
    <property type="protein sequence ID" value="OMJ71745.1"/>
    <property type="molecule type" value="Genomic_DNA"/>
</dbReference>
<organism evidence="1 2">
    <name type="scientific">Stentor coeruleus</name>
    <dbReference type="NCBI Taxonomy" id="5963"/>
    <lineage>
        <taxon>Eukaryota</taxon>
        <taxon>Sar</taxon>
        <taxon>Alveolata</taxon>
        <taxon>Ciliophora</taxon>
        <taxon>Postciliodesmatophora</taxon>
        <taxon>Heterotrichea</taxon>
        <taxon>Heterotrichida</taxon>
        <taxon>Stentoridae</taxon>
        <taxon>Stentor</taxon>
    </lineage>
</organism>
<protein>
    <recommendedName>
        <fullName evidence="3">Phorbol-ester/DAG-type domain-containing protein</fullName>
    </recommendedName>
</protein>